<dbReference type="Proteomes" id="UP000018130">
    <property type="component" value="Unassembled WGS sequence"/>
</dbReference>
<dbReference type="Pfam" id="PF03129">
    <property type="entry name" value="HGTP_anticodon"/>
    <property type="match status" value="1"/>
</dbReference>
<evidence type="ECO:0000256" key="1">
    <source>
        <dbReference type="ARBA" id="ARBA00022490"/>
    </source>
</evidence>
<evidence type="ECO:0000313" key="4">
    <source>
        <dbReference type="EMBL" id="CCQ67414.1"/>
    </source>
</evidence>
<dbReference type="EMBL" id="CAQN01000593">
    <property type="protein sequence ID" value="CCQ67414.1"/>
    <property type="molecule type" value="Genomic_DNA"/>
</dbReference>
<comment type="caution">
    <text evidence="4">The sequence shown here is derived from an EMBL/GenBank/DDBJ whole genome shotgun (WGS) entry which is preliminary data.</text>
</comment>
<proteinExistence type="predicted"/>
<reference evidence="4 5" key="1">
    <citation type="submission" date="2013-01" db="EMBL/GenBank/DDBJ databases">
        <authorList>
            <person name="Bench S."/>
        </authorList>
    </citation>
    <scope>NUCLEOTIDE SEQUENCE [LARGE SCALE GENOMIC DNA]</scope>
    <source>
        <strain evidence="4 5">WH 0402</strain>
    </source>
</reference>
<keyword evidence="2" id="KW-0547">Nucleotide-binding</keyword>
<dbReference type="GO" id="GO:0004827">
    <property type="term" value="F:proline-tRNA ligase activity"/>
    <property type="evidence" value="ECO:0007669"/>
    <property type="project" value="UniProtKB-EC"/>
</dbReference>
<name>T2JQV5_CROWT</name>
<dbReference type="SUPFAM" id="SSF52954">
    <property type="entry name" value="Class II aaRS ABD-related"/>
    <property type="match status" value="1"/>
</dbReference>
<dbReference type="AlphaFoldDB" id="T2JQV5"/>
<dbReference type="InterPro" id="IPR004154">
    <property type="entry name" value="Anticodon-bd"/>
</dbReference>
<keyword evidence="2" id="KW-0067">ATP-binding</keyword>
<evidence type="ECO:0000313" key="5">
    <source>
        <dbReference type="Proteomes" id="UP000018130"/>
    </source>
</evidence>
<keyword evidence="4" id="KW-0030">Aminoacyl-tRNA synthetase</keyword>
<protein>
    <submittedName>
        <fullName evidence="4">Prolyl-tRNA synthetase ## Bacterial type</fullName>
        <ecNumber evidence="4">6.1.1.15</ecNumber>
    </submittedName>
</protein>
<evidence type="ECO:0000259" key="3">
    <source>
        <dbReference type="Pfam" id="PF03129"/>
    </source>
</evidence>
<evidence type="ECO:0000256" key="2">
    <source>
        <dbReference type="ARBA" id="ARBA00022840"/>
    </source>
</evidence>
<organism evidence="4 5">
    <name type="scientific">Crocosphaera watsonii WH 0402</name>
    <dbReference type="NCBI Taxonomy" id="1284629"/>
    <lineage>
        <taxon>Bacteria</taxon>
        <taxon>Bacillati</taxon>
        <taxon>Cyanobacteriota</taxon>
        <taxon>Cyanophyceae</taxon>
        <taxon>Oscillatoriophycideae</taxon>
        <taxon>Chroococcales</taxon>
        <taxon>Aphanothecaceae</taxon>
        <taxon>Crocosphaera</taxon>
    </lineage>
</organism>
<dbReference type="GO" id="GO:0005524">
    <property type="term" value="F:ATP binding"/>
    <property type="evidence" value="ECO:0007669"/>
    <property type="project" value="UniProtKB-KW"/>
</dbReference>
<gene>
    <name evidence="4" type="ORF">CWATWH0402_941</name>
</gene>
<accession>T2JQV5</accession>
<feature type="domain" description="Anticodon-binding" evidence="3">
    <location>
        <begin position="4"/>
        <end position="36"/>
    </location>
</feature>
<keyword evidence="1" id="KW-0963">Cytoplasm</keyword>
<keyword evidence="4" id="KW-0436">Ligase</keyword>
<reference evidence="4 5" key="2">
    <citation type="submission" date="2013-09" db="EMBL/GenBank/DDBJ databases">
        <title>Whole genome comparison of six Crocosphaera watsonii strains with differing phenotypes.</title>
        <authorList>
            <person name="Bench S.R."/>
            <person name="Heller P."/>
            <person name="Frank I."/>
            <person name="Arciniega M."/>
            <person name="Shilova I.N."/>
            <person name="Zehr J.P."/>
        </authorList>
    </citation>
    <scope>NUCLEOTIDE SEQUENCE [LARGE SCALE GENOMIC DNA]</scope>
    <source>
        <strain evidence="4 5">WH 0402</strain>
    </source>
</reference>
<dbReference type="EC" id="6.1.1.15" evidence="4"/>
<sequence length="44" mass="4974">MVTGRSLKAGKVEVVTRQTKESQEIEVTNLVETLKNWLKNIKSS</sequence>